<feature type="domain" description="DUF2059" evidence="1">
    <location>
        <begin position="71"/>
        <end position="129"/>
    </location>
</feature>
<dbReference type="Pfam" id="PF09832">
    <property type="entry name" value="DUF2059"/>
    <property type="match status" value="1"/>
</dbReference>
<evidence type="ECO:0000313" key="3">
    <source>
        <dbReference type="Proteomes" id="UP001364156"/>
    </source>
</evidence>
<sequence>MTLFGFVLVLSLPARAAERDRLEAFLKVTGFDVALESIGLAAGDAPGLLGMQASDFGADWTRTADEVFDTQTMHTMAMDILEAALSDDLLTHAAAFYASPLGQRLVEAENASHMANDDVKQSKGTALVAEWVADGDARVDILRQLNQAVDAADSGVRAVQEIQVRFYVAASRSGILDYDIDEETLRRVIKQGEAELRVNLQVSALANAAYTYQDFSEEDIRAYLEALEHPDMQLVYELMNAVQYEIMANRFEILAGRMADLHPGQEL</sequence>
<name>A0ABZ2HGK8_9RHOB</name>
<organism evidence="2 3">
    <name type="scientific">Roseovarius phycicola</name>
    <dbReference type="NCBI Taxonomy" id="3080976"/>
    <lineage>
        <taxon>Bacteria</taxon>
        <taxon>Pseudomonadati</taxon>
        <taxon>Pseudomonadota</taxon>
        <taxon>Alphaproteobacteria</taxon>
        <taxon>Rhodobacterales</taxon>
        <taxon>Roseobacteraceae</taxon>
        <taxon>Roseovarius</taxon>
    </lineage>
</organism>
<protein>
    <submittedName>
        <fullName evidence="2">DUF2059 domain-containing protein</fullName>
    </submittedName>
</protein>
<accession>A0ABZ2HGK8</accession>
<dbReference type="EMBL" id="CP146069">
    <property type="protein sequence ID" value="WWR45091.1"/>
    <property type="molecule type" value="Genomic_DNA"/>
</dbReference>
<evidence type="ECO:0000313" key="2">
    <source>
        <dbReference type="EMBL" id="WWR45091.1"/>
    </source>
</evidence>
<evidence type="ECO:0000259" key="1">
    <source>
        <dbReference type="Pfam" id="PF09832"/>
    </source>
</evidence>
<reference evidence="2 3" key="1">
    <citation type="submission" date="2023-10" db="EMBL/GenBank/DDBJ databases">
        <title>Roseovarius strain S88 nov., isolated from a marine algae.</title>
        <authorList>
            <person name="Lee M.W."/>
            <person name="Lee J.K."/>
            <person name="Kim J.M."/>
            <person name="Choi D.G."/>
            <person name="Baek J.H."/>
            <person name="Bayburt H."/>
            <person name="Jung J.J."/>
            <person name="Han D.M."/>
            <person name="Jeon C.O."/>
        </authorList>
    </citation>
    <scope>NUCLEOTIDE SEQUENCE [LARGE SCALE GENOMIC DNA]</scope>
    <source>
        <strain evidence="2 3">S88</strain>
    </source>
</reference>
<dbReference type="Proteomes" id="UP001364156">
    <property type="component" value="Chromosome"/>
</dbReference>
<proteinExistence type="predicted"/>
<gene>
    <name evidence="2" type="ORF">RZ517_09695</name>
</gene>
<dbReference type="InterPro" id="IPR018637">
    <property type="entry name" value="DUF2059"/>
</dbReference>
<keyword evidence="3" id="KW-1185">Reference proteome</keyword>